<name>X0U213_9ZZZZ</name>
<dbReference type="AlphaFoldDB" id="X0U213"/>
<proteinExistence type="predicted"/>
<evidence type="ECO:0000313" key="1">
    <source>
        <dbReference type="EMBL" id="GAF82465.1"/>
    </source>
</evidence>
<organism evidence="1">
    <name type="scientific">marine sediment metagenome</name>
    <dbReference type="NCBI Taxonomy" id="412755"/>
    <lineage>
        <taxon>unclassified sequences</taxon>
        <taxon>metagenomes</taxon>
        <taxon>ecological metagenomes</taxon>
    </lineage>
</organism>
<gene>
    <name evidence="1" type="ORF">S01H1_01733</name>
</gene>
<comment type="caution">
    <text evidence="1">The sequence shown here is derived from an EMBL/GenBank/DDBJ whole genome shotgun (WGS) entry which is preliminary data.</text>
</comment>
<reference evidence="1" key="1">
    <citation type="journal article" date="2014" name="Front. Microbiol.">
        <title>High frequency of phylogenetically diverse reductive dehalogenase-homologous genes in deep subseafloor sedimentary metagenomes.</title>
        <authorList>
            <person name="Kawai M."/>
            <person name="Futagami T."/>
            <person name="Toyoda A."/>
            <person name="Takaki Y."/>
            <person name="Nishi S."/>
            <person name="Hori S."/>
            <person name="Arai W."/>
            <person name="Tsubouchi T."/>
            <person name="Morono Y."/>
            <person name="Uchiyama I."/>
            <person name="Ito T."/>
            <person name="Fujiyama A."/>
            <person name="Inagaki F."/>
            <person name="Takami H."/>
        </authorList>
    </citation>
    <scope>NUCLEOTIDE SEQUENCE</scope>
    <source>
        <strain evidence="1">Expedition CK06-06</strain>
    </source>
</reference>
<accession>X0U213</accession>
<sequence>MSANAFLRKLKLTTGGYTRTKFLADWRSVGAIEARKDAFKYVRKDRRPSMKSMADVEWEMSEEYMFKVRAKFRTSPDEPLQERFVNIPSDRPMTPAEVEAEVFDRWNDWEKYAGEELESANVVAGYHRIDELEPEA</sequence>
<dbReference type="EMBL" id="BARS01000778">
    <property type="protein sequence ID" value="GAF82465.1"/>
    <property type="molecule type" value="Genomic_DNA"/>
</dbReference>
<protein>
    <submittedName>
        <fullName evidence="1">Uncharacterized protein</fullName>
    </submittedName>
</protein>